<dbReference type="AlphaFoldDB" id="A0A1Y3GDN5"/>
<keyword evidence="4" id="KW-1185">Reference proteome</keyword>
<name>A0A1Y3GDN5_9EURY</name>
<evidence type="ECO:0000259" key="2">
    <source>
        <dbReference type="Pfam" id="PF22665"/>
    </source>
</evidence>
<dbReference type="InterPro" id="IPR011335">
    <property type="entry name" value="Restrct_endonuc-II-like"/>
</dbReference>
<dbReference type="OrthoDB" id="142096at2157"/>
<comment type="caution">
    <text evidence="3">The sequence shown here is derived from an EMBL/GenBank/DDBJ whole genome shotgun (WGS) entry which is preliminary data.</text>
</comment>
<dbReference type="Pfam" id="PF19810">
    <property type="entry name" value="HFX_2341_N"/>
    <property type="match status" value="1"/>
</dbReference>
<proteinExistence type="predicted"/>
<dbReference type="Gene3D" id="3.40.50.11700">
    <property type="match status" value="1"/>
</dbReference>
<reference evidence="3 4" key="1">
    <citation type="submission" date="2016-12" db="EMBL/GenBank/DDBJ databases">
        <title>Discovery of methanogenic haloarchaea.</title>
        <authorList>
            <person name="Sorokin D.Y."/>
            <person name="Makarova K.S."/>
            <person name="Abbas B."/>
            <person name="Ferrer M."/>
            <person name="Golyshin P.N."/>
        </authorList>
    </citation>
    <scope>NUCLEOTIDE SEQUENCE [LARGE SCALE GENOMIC DNA]</scope>
    <source>
        <strain evidence="3">AMET1</strain>
    </source>
</reference>
<evidence type="ECO:0000313" key="3">
    <source>
        <dbReference type="EMBL" id="OUJ18423.1"/>
    </source>
</evidence>
<gene>
    <name evidence="3" type="ORF">AMET1_1339</name>
</gene>
<feature type="domain" description="DUF6293" evidence="2">
    <location>
        <begin position="153"/>
        <end position="252"/>
    </location>
</feature>
<evidence type="ECO:0000259" key="1">
    <source>
        <dbReference type="Pfam" id="PF19810"/>
    </source>
</evidence>
<accession>A0A1Y3GDN5</accession>
<dbReference type="EMBL" id="MRZU01000004">
    <property type="protein sequence ID" value="OUJ18423.1"/>
    <property type="molecule type" value="Genomic_DNA"/>
</dbReference>
<dbReference type="SUPFAM" id="SSF52980">
    <property type="entry name" value="Restriction endonuclease-like"/>
    <property type="match status" value="1"/>
</dbReference>
<dbReference type="Proteomes" id="UP000195137">
    <property type="component" value="Unassembled WGS sequence"/>
</dbReference>
<feature type="domain" description="HFX-2341-like N-terminal" evidence="1">
    <location>
        <begin position="5"/>
        <end position="130"/>
    </location>
</feature>
<dbReference type="InterPro" id="IPR046260">
    <property type="entry name" value="HFX_2341-like_N"/>
</dbReference>
<evidence type="ECO:0000313" key="4">
    <source>
        <dbReference type="Proteomes" id="UP000195137"/>
    </source>
</evidence>
<protein>
    <submittedName>
        <fullName evidence="3">CARF domain containing protein</fullName>
    </submittedName>
</protein>
<dbReference type="InterPro" id="IPR054162">
    <property type="entry name" value="DUF6293_C"/>
</dbReference>
<organism evidence="3 4">
    <name type="scientific">Methanonatronarchaeum thermophilum</name>
    <dbReference type="NCBI Taxonomy" id="1927129"/>
    <lineage>
        <taxon>Archaea</taxon>
        <taxon>Methanobacteriati</taxon>
        <taxon>Methanobacteriota</taxon>
        <taxon>Methanonatronarchaeia</taxon>
        <taxon>Methanonatronarchaeales</taxon>
        <taxon>Methanonatronarchaeaceae</taxon>
        <taxon>Methanonatronarchaeum</taxon>
    </lineage>
</organism>
<sequence length="253" mass="29776">MEKIVHITPLGFEIDRVIMPLKKYPANKIHILTVDSEKHGHKLYNKQKKYTNKVKKQLKKLEIEYKIHDTDIFNLLQLIDTTSNLIKKEKNQKSRIYINISGAGKLTAVATTLSGMYHDIPTYYVKADRYPNTEQEKQEHGLSIVQEPDILKLINLKFKKPNKEAVTVLKLIEKKGPQKTDEILNHLSKKHKKYRYQGKYQNLNRKTKQKLIMRLNRGILDKLEQNEYIKREKTGRRNIIKNTKTGKYIAKLN</sequence>
<dbReference type="RefSeq" id="WP_086637698.1">
    <property type="nucleotide sequence ID" value="NZ_MRZU01000004.1"/>
</dbReference>
<dbReference type="Pfam" id="PF22665">
    <property type="entry name" value="WHD_DUF6293"/>
    <property type="match status" value="1"/>
</dbReference>